<reference evidence="2 3" key="1">
    <citation type="submission" date="2021-02" db="EMBL/GenBank/DDBJ databases">
        <title>Taxonomically Unique Crown Gall-Associated Xanthomonas Stains Have Deficiency in Virulence Repertories.</title>
        <authorList>
            <person name="Mafakheri H."/>
            <person name="Taghavi S.M."/>
            <person name="Dimkic I."/>
            <person name="Nemanja K."/>
            <person name="Osdaghi E."/>
        </authorList>
    </citation>
    <scope>NUCLEOTIDE SEQUENCE [LARGE SCALE GENOMIC DNA]</scope>
    <source>
        <strain evidence="2 3">FX4</strain>
    </source>
</reference>
<name>A0ABS3BA00_9XANT</name>
<feature type="region of interest" description="Disordered" evidence="1">
    <location>
        <begin position="1"/>
        <end position="21"/>
    </location>
</feature>
<organism evidence="2 3">
    <name type="scientific">Xanthomonas bonasiae</name>
    <dbReference type="NCBI Taxonomy" id="2810351"/>
    <lineage>
        <taxon>Bacteria</taxon>
        <taxon>Pseudomonadati</taxon>
        <taxon>Pseudomonadota</taxon>
        <taxon>Gammaproteobacteria</taxon>
        <taxon>Lysobacterales</taxon>
        <taxon>Lysobacteraceae</taxon>
        <taxon>Xanthomonas</taxon>
    </lineage>
</organism>
<protein>
    <submittedName>
        <fullName evidence="2">Uncharacterized protein</fullName>
    </submittedName>
</protein>
<comment type="caution">
    <text evidence="2">The sequence shown here is derived from an EMBL/GenBank/DDBJ whole genome shotgun (WGS) entry which is preliminary data.</text>
</comment>
<dbReference type="EMBL" id="JAFIWB010000027">
    <property type="protein sequence ID" value="MBN6104251.1"/>
    <property type="molecule type" value="Genomic_DNA"/>
</dbReference>
<evidence type="ECO:0000256" key="1">
    <source>
        <dbReference type="SAM" id="MobiDB-lite"/>
    </source>
</evidence>
<keyword evidence="3" id="KW-1185">Reference proteome</keyword>
<sequence length="881" mass="97054">MRESMAIRFRTEHRHGQQGRWTPIPFPVGMDALQGPAPCAPAPGMVRGAGVHRGHAGALLGYACAVAVGHGRGLPRSIADRPRAVDHPSASRRVAGADQARRFDRCTATRRARRRPSALALRCGPGAIRLSFSSLGGGCRPSLPKGSAMAYFKLAEQTQLTRYVCDYHSHFTGILPTQRKRLDDEGASLAQLLAQRFYPGDAHRLAKGELKLFDYALSLMIDSKSNPFARLLAKQNRADYERAECVAENLYIACQVLAANAGYLPEELALPPQSPALYSLVGREIVAPALASAAGPDVRLRELVRYFNNKLYSANKYTPFDDAYKLRGHFVKQLCQGDPAKYDTWNEAQKNDYQAWANATFDYLREDGVLLTQSAATEDEIPQLARLAQAYNTAKGTDYRLLVHTPHHYMAKGELASYLDAKVRPLLVGEGSPVVVGLDLLGAENKVGNYAELFKWLQANVEALGANFGDDGEGKRARRMIVHIHCGEGSGFGAENRSVIGYYFHEAGDPDPAFYAALSAHVLDACGAAYAKRSNTVRGTRGTAIPQALFEELFANTAFSHAGHVLRRFDINAPLSRELAGYNAKRNVMALSEALDLIQVPFKEDYYRNLVEENPLYAFRLGHDYYYRSYMVSRYPWLAFDTNLGSNAITGASAQFDSVHGYRLNRGYRHLDGYIDTDVLNEAGNAVLSMDARSLSSSQIARFIELSRSKDDLPTTLQKNRDFLLQQLKGALGPIKAAIPEEALFATYCLLTEYCAGEQDVAALRYQAMVRVLQVFQNWRSYLLGADGQGVEHTGVQHEFLRMLVLLVYKMLLINQGEIPVAVLQALAALLQQLARGYWTATIGPLDDLQDAADPLGLESLDGFKGPASVVVVRRTPPAQP</sequence>
<evidence type="ECO:0000313" key="2">
    <source>
        <dbReference type="EMBL" id="MBN6104251.1"/>
    </source>
</evidence>
<gene>
    <name evidence="2" type="ORF">JR064_18980</name>
</gene>
<dbReference type="Proteomes" id="UP000695802">
    <property type="component" value="Unassembled WGS sequence"/>
</dbReference>
<accession>A0ABS3BA00</accession>
<proteinExistence type="predicted"/>
<dbReference type="RefSeq" id="WP_206230736.1">
    <property type="nucleotide sequence ID" value="NZ_JAFIWB010000027.1"/>
</dbReference>
<evidence type="ECO:0000313" key="3">
    <source>
        <dbReference type="Proteomes" id="UP000695802"/>
    </source>
</evidence>